<dbReference type="EMBL" id="BMQG01000002">
    <property type="protein sequence ID" value="GGM34993.1"/>
    <property type="molecule type" value="Genomic_DNA"/>
</dbReference>
<feature type="signal peptide" evidence="1">
    <location>
        <begin position="1"/>
        <end position="20"/>
    </location>
</feature>
<dbReference type="Proteomes" id="UP000600547">
    <property type="component" value="Unassembled WGS sequence"/>
</dbReference>
<keyword evidence="1" id="KW-0732">Signal</keyword>
<accession>A0A8H9GLB1</accession>
<dbReference type="AlphaFoldDB" id="A0A8H9GLB1"/>
<organism evidence="2 3">
    <name type="scientific">Deinococcus arenae</name>
    <dbReference type="NCBI Taxonomy" id="1452751"/>
    <lineage>
        <taxon>Bacteria</taxon>
        <taxon>Thermotogati</taxon>
        <taxon>Deinococcota</taxon>
        <taxon>Deinococci</taxon>
        <taxon>Deinococcales</taxon>
        <taxon>Deinococcaceae</taxon>
        <taxon>Deinococcus</taxon>
    </lineage>
</organism>
<evidence type="ECO:0000256" key="1">
    <source>
        <dbReference type="SAM" id="SignalP"/>
    </source>
</evidence>
<name>A0A8H9GLB1_9DEIO</name>
<evidence type="ECO:0000313" key="3">
    <source>
        <dbReference type="Proteomes" id="UP000600547"/>
    </source>
</evidence>
<comment type="caution">
    <text evidence="2">The sequence shown here is derived from an EMBL/GenBank/DDBJ whole genome shotgun (WGS) entry which is preliminary data.</text>
</comment>
<dbReference type="RefSeq" id="WP_110829671.1">
    <property type="nucleotide sequence ID" value="NZ_BMQG01000002.1"/>
</dbReference>
<protein>
    <submittedName>
        <fullName evidence="2">Uncharacterized protein</fullName>
    </submittedName>
</protein>
<proteinExistence type="predicted"/>
<gene>
    <name evidence="2" type="ORF">GCM10008956_09260</name>
</gene>
<sequence>MRALSLLLFLLLSLLGGVSAQVAPLVTARQQTLALTQQHDRQFPGHRCTSGGQGDWHTEIVVFPTGRADRVYTFSYGVASAYQLAGHRTCLVWCAEAVGAPEGWEPTTPLARALAFPLRTTAGAVPAERGGLDVISSVAGQVLFTRLDGAGRRVCQRATPPDETLRTAFRLNARDHCP</sequence>
<feature type="chain" id="PRO_5034766147" evidence="1">
    <location>
        <begin position="21"/>
        <end position="178"/>
    </location>
</feature>
<evidence type="ECO:0000313" key="2">
    <source>
        <dbReference type="EMBL" id="GGM34993.1"/>
    </source>
</evidence>
<reference evidence="3" key="1">
    <citation type="journal article" date="2019" name="Int. J. Syst. Evol. Microbiol.">
        <title>The Global Catalogue of Microorganisms (GCM) 10K type strain sequencing project: providing services to taxonomists for standard genome sequencing and annotation.</title>
        <authorList>
            <consortium name="The Broad Institute Genomics Platform"/>
            <consortium name="The Broad Institute Genome Sequencing Center for Infectious Disease"/>
            <person name="Wu L."/>
            <person name="Ma J."/>
        </authorList>
    </citation>
    <scope>NUCLEOTIDE SEQUENCE [LARGE SCALE GENOMIC DNA]</scope>
    <source>
        <strain evidence="3">JCM 31047</strain>
    </source>
</reference>
<keyword evidence="3" id="KW-1185">Reference proteome</keyword>